<dbReference type="InterPro" id="IPR017750">
    <property type="entry name" value="ATPase_T1SS"/>
</dbReference>
<evidence type="ECO:0000256" key="6">
    <source>
        <dbReference type="ARBA" id="ARBA00022840"/>
    </source>
</evidence>
<keyword evidence="9" id="KW-0175">Coiled coil</keyword>
<dbReference type="GO" id="GO:0016887">
    <property type="term" value="F:ATP hydrolysis activity"/>
    <property type="evidence" value="ECO:0007669"/>
    <property type="project" value="InterPro"/>
</dbReference>
<feature type="domain" description="ABC transmembrane type-1" evidence="12">
    <location>
        <begin position="177"/>
        <end position="454"/>
    </location>
</feature>
<sequence length="720" mass="80775">MVNQNLRKNDSLLECLVLYTRLFHKPFSSESLLQGLPLGSNLSDQMLFSKNSSKSMFSRAAARAGLKTTIIEKPIKNILSLQLPVILFLSNENSCILDSFNEDKTKAKIIFPGVDDPLEDWVDIEKLEAEYLGYAFMLKKAYEYEHENGKKTLDINNQKHWFWSTLGFSKSIYLDCILASILINLFVLATPLFTMNVYDRVIPNNAQETLVVFTVGIVIVFLLDGILKFLRTYFLEIAAKKSDIIMSSIIFEKVLDLQLSSHPKSVGSFANNLKSFDSIRGFLTNSTLSVLVDFPFAILFLIVIFYLSGVLVFIPIFIIFLIVIYAKMIKDPLKASIESTYEASAKKNGILIEALQNIETIKAQGMQGNIQYNWEESTGEIANKSLKSKVISASIPTVTGILVGLNTVLIICFGVYQIQEFHLTMGGLIATMILSGRAIAPMGQIVSLITNYEDTKQSFKMLDDIVNRPIERPLAKEFVKRPALRGNIEFRDVSFKYPDSDLYALKNVSFSIKEGEKVAFIGRIGSGKSTIAKLLLKLYEPESGSILIDGIDISQIDPADLRQKMSYVPQDVHLFRDTIKKNILGIHKFVDDEWMLKCSKISGTDEFVKLHPIGYDMPIGERGQGLSGGQRQSVAIARALINNADIWLFDEPTNAMDQTSEMNVLKNLKENLEEKTLLIVTQKMNMLDLVSRVIVMNYGEKVLDGKKEDVVKKLGGVSND</sequence>
<dbReference type="SUPFAM" id="SSF90123">
    <property type="entry name" value="ABC transporter transmembrane region"/>
    <property type="match status" value="1"/>
</dbReference>
<keyword evidence="4 10" id="KW-0812">Transmembrane</keyword>
<dbReference type="Pfam" id="PF00664">
    <property type="entry name" value="ABC_membrane"/>
    <property type="match status" value="1"/>
</dbReference>
<evidence type="ECO:0000259" key="12">
    <source>
        <dbReference type="PROSITE" id="PS50929"/>
    </source>
</evidence>
<evidence type="ECO:0000259" key="11">
    <source>
        <dbReference type="PROSITE" id="PS50893"/>
    </source>
</evidence>
<evidence type="ECO:0000256" key="8">
    <source>
        <dbReference type="ARBA" id="ARBA00023136"/>
    </source>
</evidence>
<dbReference type="Gene3D" id="1.20.1560.10">
    <property type="entry name" value="ABC transporter type 1, transmembrane domain"/>
    <property type="match status" value="1"/>
</dbReference>
<comment type="caution">
    <text evidence="14">The sequence shown here is derived from an EMBL/GenBank/DDBJ whole genome shotgun (WGS) entry which is preliminary data.</text>
</comment>
<keyword evidence="2" id="KW-0813">Transport</keyword>
<dbReference type="RefSeq" id="WP_012012822.1">
    <property type="nucleotide sequence ID" value="NZ_JAIQ01000096.1"/>
</dbReference>
<name>A0A0G9JYV6_9BACT</name>
<evidence type="ECO:0000313" key="14">
    <source>
        <dbReference type="EMBL" id="KLD99415.1"/>
    </source>
</evidence>
<dbReference type="Gene3D" id="3.40.50.300">
    <property type="entry name" value="P-loop containing nucleotide triphosphate hydrolases"/>
    <property type="match status" value="1"/>
</dbReference>
<dbReference type="InterPro" id="IPR003593">
    <property type="entry name" value="AAA+_ATPase"/>
</dbReference>
<feature type="transmembrane region" description="Helical" evidence="10">
    <location>
        <begin position="177"/>
        <end position="198"/>
    </location>
</feature>
<feature type="domain" description="Peptidase C39" evidence="13">
    <location>
        <begin position="4"/>
        <end position="138"/>
    </location>
</feature>
<dbReference type="SUPFAM" id="SSF52540">
    <property type="entry name" value="P-loop containing nucleoside triphosphate hydrolases"/>
    <property type="match status" value="1"/>
</dbReference>
<dbReference type="Pfam" id="PF00005">
    <property type="entry name" value="ABC_tran"/>
    <property type="match status" value="1"/>
</dbReference>
<feature type="domain" description="ABC transporter" evidence="11">
    <location>
        <begin position="488"/>
        <end position="719"/>
    </location>
</feature>
<feature type="transmembrane region" description="Helical" evidence="10">
    <location>
        <begin position="296"/>
        <end position="326"/>
    </location>
</feature>
<dbReference type="GO" id="GO:0005524">
    <property type="term" value="F:ATP binding"/>
    <property type="evidence" value="ECO:0007669"/>
    <property type="project" value="UniProtKB-KW"/>
</dbReference>
<evidence type="ECO:0000256" key="10">
    <source>
        <dbReference type="SAM" id="Phobius"/>
    </source>
</evidence>
<dbReference type="CDD" id="cd03245">
    <property type="entry name" value="ABCC_bacteriocin_exporters"/>
    <property type="match status" value="1"/>
</dbReference>
<keyword evidence="3" id="KW-1003">Cell membrane</keyword>
<dbReference type="PANTHER" id="PTHR24221:SF248">
    <property type="entry name" value="ABC TRANSPORTER TRANSMEMBRANE REGION"/>
    <property type="match status" value="1"/>
</dbReference>
<dbReference type="InterPro" id="IPR027417">
    <property type="entry name" value="P-loop_NTPase"/>
</dbReference>
<dbReference type="SMART" id="SM00382">
    <property type="entry name" value="AAA"/>
    <property type="match status" value="1"/>
</dbReference>
<keyword evidence="8 10" id="KW-0472">Membrane</keyword>
<gene>
    <name evidence="14" type="ORF">AA20_06535</name>
</gene>
<evidence type="ECO:0000256" key="3">
    <source>
        <dbReference type="ARBA" id="ARBA00022475"/>
    </source>
</evidence>
<dbReference type="GO" id="GO:0006508">
    <property type="term" value="P:proteolysis"/>
    <property type="evidence" value="ECO:0007669"/>
    <property type="project" value="InterPro"/>
</dbReference>
<dbReference type="EMBL" id="JAIQ01000096">
    <property type="protein sequence ID" value="KLD99415.1"/>
    <property type="molecule type" value="Genomic_DNA"/>
</dbReference>
<dbReference type="PATRIC" id="fig|1447256.3.peg.1274"/>
<dbReference type="InterPro" id="IPR003439">
    <property type="entry name" value="ABC_transporter-like_ATP-bd"/>
</dbReference>
<dbReference type="InterPro" id="IPR036640">
    <property type="entry name" value="ABC1_TM_sf"/>
</dbReference>
<dbReference type="InterPro" id="IPR011527">
    <property type="entry name" value="ABC1_TM_dom"/>
</dbReference>
<accession>A0A0G9JYV6</accession>
<proteinExistence type="predicted"/>
<evidence type="ECO:0000259" key="13">
    <source>
        <dbReference type="PROSITE" id="PS50990"/>
    </source>
</evidence>
<dbReference type="NCBIfam" id="TIGR03375">
    <property type="entry name" value="type_I_sec_LssB"/>
    <property type="match status" value="1"/>
</dbReference>
<keyword evidence="6" id="KW-0067">ATP-binding</keyword>
<feature type="transmembrane region" description="Helical" evidence="10">
    <location>
        <begin position="393"/>
        <end position="416"/>
    </location>
</feature>
<keyword evidence="7 10" id="KW-1133">Transmembrane helix</keyword>
<dbReference type="PROSITE" id="PS50893">
    <property type="entry name" value="ABC_TRANSPORTER_2"/>
    <property type="match status" value="1"/>
</dbReference>
<keyword evidence="5" id="KW-0547">Nucleotide-binding</keyword>
<comment type="subcellular location">
    <subcellularLocation>
        <location evidence="1">Cell membrane</location>
        <topology evidence="1">Multi-pass membrane protein</topology>
    </subcellularLocation>
</comment>
<dbReference type="GO" id="GO:0008233">
    <property type="term" value="F:peptidase activity"/>
    <property type="evidence" value="ECO:0007669"/>
    <property type="project" value="InterPro"/>
</dbReference>
<evidence type="ECO:0000256" key="2">
    <source>
        <dbReference type="ARBA" id="ARBA00022448"/>
    </source>
</evidence>
<evidence type="ECO:0000256" key="4">
    <source>
        <dbReference type="ARBA" id="ARBA00022692"/>
    </source>
</evidence>
<dbReference type="GO" id="GO:0140359">
    <property type="term" value="F:ABC-type transporter activity"/>
    <property type="evidence" value="ECO:0007669"/>
    <property type="project" value="InterPro"/>
</dbReference>
<dbReference type="InterPro" id="IPR005074">
    <property type="entry name" value="Peptidase_C39"/>
</dbReference>
<evidence type="ECO:0000313" key="15">
    <source>
        <dbReference type="Proteomes" id="UP000035514"/>
    </source>
</evidence>
<dbReference type="PROSITE" id="PS50990">
    <property type="entry name" value="PEPTIDASE_C39"/>
    <property type="match status" value="1"/>
</dbReference>
<dbReference type="Proteomes" id="UP000035514">
    <property type="component" value="Unassembled WGS sequence"/>
</dbReference>
<evidence type="ECO:0000256" key="5">
    <source>
        <dbReference type="ARBA" id="ARBA00022741"/>
    </source>
</evidence>
<reference evidence="14 15" key="1">
    <citation type="submission" date="2014-01" db="EMBL/GenBank/DDBJ databases">
        <title>Development of a Comparative Genomic Fingerprinting Assay for High Resolution Genotyping of Arcobacter butzleri.</title>
        <authorList>
            <person name="Webb A.L."/>
            <person name="Inglis G.D."/>
            <person name="Kruczkiewicz P."/>
            <person name="Selinger L.B."/>
            <person name="Taboada E.N."/>
        </authorList>
    </citation>
    <scope>NUCLEOTIDE SEQUENCE [LARGE SCALE GENOMIC DNA]</scope>
    <source>
        <strain evidence="14 15">L348</strain>
    </source>
</reference>
<dbReference type="AlphaFoldDB" id="A0A0G9JYV6"/>
<dbReference type="GO" id="GO:0034040">
    <property type="term" value="F:ATPase-coupled lipid transmembrane transporter activity"/>
    <property type="evidence" value="ECO:0007669"/>
    <property type="project" value="TreeGrafter"/>
</dbReference>
<dbReference type="GO" id="GO:0005886">
    <property type="term" value="C:plasma membrane"/>
    <property type="evidence" value="ECO:0007669"/>
    <property type="project" value="UniProtKB-SubCell"/>
</dbReference>
<dbReference type="PANTHER" id="PTHR24221">
    <property type="entry name" value="ATP-BINDING CASSETTE SUB-FAMILY B"/>
    <property type="match status" value="1"/>
</dbReference>
<feature type="transmembrane region" description="Helical" evidence="10">
    <location>
        <begin position="210"/>
        <end position="230"/>
    </location>
</feature>
<evidence type="ECO:0000256" key="7">
    <source>
        <dbReference type="ARBA" id="ARBA00022989"/>
    </source>
</evidence>
<dbReference type="CDD" id="cd18587">
    <property type="entry name" value="ABC_6TM_LapB_like"/>
    <property type="match status" value="1"/>
</dbReference>
<dbReference type="InterPro" id="IPR039421">
    <property type="entry name" value="Type_1_exporter"/>
</dbReference>
<evidence type="ECO:0000256" key="1">
    <source>
        <dbReference type="ARBA" id="ARBA00004651"/>
    </source>
</evidence>
<feature type="coiled-coil region" evidence="9">
    <location>
        <begin position="655"/>
        <end position="685"/>
    </location>
</feature>
<dbReference type="PROSITE" id="PS50929">
    <property type="entry name" value="ABC_TM1F"/>
    <property type="match status" value="1"/>
</dbReference>
<protein>
    <submittedName>
        <fullName evidence="14">ABC transporter</fullName>
    </submittedName>
</protein>
<dbReference type="FunFam" id="3.40.50.300:FF:000299">
    <property type="entry name" value="ABC transporter ATP-binding protein/permease"/>
    <property type="match status" value="1"/>
</dbReference>
<dbReference type="GeneID" id="24304886"/>
<evidence type="ECO:0000256" key="9">
    <source>
        <dbReference type="SAM" id="Coils"/>
    </source>
</evidence>
<organism evidence="14 15">
    <name type="scientific">Aliarcobacter butzleri L348</name>
    <dbReference type="NCBI Taxonomy" id="1447256"/>
    <lineage>
        <taxon>Bacteria</taxon>
        <taxon>Pseudomonadati</taxon>
        <taxon>Campylobacterota</taxon>
        <taxon>Epsilonproteobacteria</taxon>
        <taxon>Campylobacterales</taxon>
        <taxon>Arcobacteraceae</taxon>
        <taxon>Aliarcobacter</taxon>
    </lineage>
</organism>
<dbReference type="Gene3D" id="3.90.70.10">
    <property type="entry name" value="Cysteine proteinases"/>
    <property type="match status" value="1"/>
</dbReference>